<dbReference type="SUPFAM" id="SSF51395">
    <property type="entry name" value="FMN-linked oxidoreductases"/>
    <property type="match status" value="1"/>
</dbReference>
<comment type="cofactor">
    <cofactor evidence="11">
        <name>FMN</name>
        <dbReference type="ChEBI" id="CHEBI:58210"/>
    </cofactor>
    <text evidence="11">Binds 1 FMN per subunit.</text>
</comment>
<evidence type="ECO:0000259" key="12">
    <source>
        <dbReference type="Pfam" id="PF01180"/>
    </source>
</evidence>
<comment type="subcellular location">
    <subcellularLocation>
        <location evidence="11">Cell membrane</location>
        <topology evidence="11">Peripheral membrane protein</topology>
    </subcellularLocation>
    <subcellularLocation>
        <location evidence="2">Membrane</location>
    </subcellularLocation>
</comment>
<dbReference type="STRING" id="237018.SAMN04489723_102167"/>
<dbReference type="PANTHER" id="PTHR48109:SF4">
    <property type="entry name" value="DIHYDROOROTATE DEHYDROGENASE (QUINONE), MITOCHONDRIAL"/>
    <property type="match status" value="1"/>
</dbReference>
<feature type="binding site" evidence="11">
    <location>
        <position position="95"/>
    </location>
    <ligand>
        <name>substrate</name>
    </ligand>
</feature>
<gene>
    <name evidence="11" type="primary">pyrD</name>
    <name evidence="13" type="ORF">SAMN04489723_102167</name>
</gene>
<dbReference type="PANTHER" id="PTHR48109">
    <property type="entry name" value="DIHYDROOROTATE DEHYDROGENASE (QUINONE), MITOCHONDRIAL-RELATED"/>
    <property type="match status" value="1"/>
</dbReference>
<evidence type="ECO:0000256" key="3">
    <source>
        <dbReference type="ARBA" id="ARBA00005161"/>
    </source>
</evidence>
<comment type="function">
    <text evidence="1 11">Catalyzes the conversion of dihydroorotate to orotate with quinone as electron acceptor.</text>
</comment>
<sequence>MISLFQSSNFIKRYLCLPNAIQIYVYKSLLKPLFFLKKPEDAHHFTVDLTRLTFNLPVIGSIVESTFHLEDKSLEREVFGLKFKNPVGLAAGFDKDAKVIDEMAMLGFGFIEIGTLTPKPQEGNPQPRLFRLPQDESLINRMGFNNGGVFEAVERLKKRKSNVLVGGNIGKNKVTPNENAVDDYLICLEALHDHVDYFVVNVSSPNTPNLRDLQEKEPLKALLQAVKNANDLKPTPKPILLKIAPDLTDGQLDDIIEIVQETKIDGVIATNTTIDRSQLSTSKEEVESIGAGGVSGKILGKRSTEVIRYLSEKSNKAFPIIGVGGIFSAEDAIEKLEAGASLVQVYSGMIYEGPGLIKKIKKGLLAHFSQ</sequence>
<feature type="domain" description="Dihydroorotate dehydrogenase catalytic" evidence="12">
    <location>
        <begin position="74"/>
        <end position="365"/>
    </location>
</feature>
<accession>A0A1I0WKF5</accession>
<dbReference type="GO" id="GO:0006207">
    <property type="term" value="P:'de novo' pyrimidine nucleobase biosynthetic process"/>
    <property type="evidence" value="ECO:0007669"/>
    <property type="project" value="UniProtKB-UniRule"/>
</dbReference>
<comment type="catalytic activity">
    <reaction evidence="10 11">
        <text>(S)-dihydroorotate + a quinone = orotate + a quinol</text>
        <dbReference type="Rhea" id="RHEA:30187"/>
        <dbReference type="ChEBI" id="CHEBI:24646"/>
        <dbReference type="ChEBI" id="CHEBI:30839"/>
        <dbReference type="ChEBI" id="CHEBI:30864"/>
        <dbReference type="ChEBI" id="CHEBI:132124"/>
        <dbReference type="EC" id="1.3.5.2"/>
    </reaction>
</comment>
<keyword evidence="14" id="KW-1185">Reference proteome</keyword>
<proteinExistence type="inferred from homology"/>
<feature type="active site" description="Nucleophile" evidence="11">
    <location>
        <position position="204"/>
    </location>
</feature>
<evidence type="ECO:0000256" key="7">
    <source>
        <dbReference type="ARBA" id="ARBA00022975"/>
    </source>
</evidence>
<dbReference type="AlphaFoldDB" id="A0A1I0WKF5"/>
<feature type="binding site" evidence="11">
    <location>
        <position position="201"/>
    </location>
    <ligand>
        <name>substrate</name>
    </ligand>
</feature>
<dbReference type="Proteomes" id="UP000198790">
    <property type="component" value="Unassembled WGS sequence"/>
</dbReference>
<evidence type="ECO:0000256" key="8">
    <source>
        <dbReference type="ARBA" id="ARBA00023002"/>
    </source>
</evidence>
<evidence type="ECO:0000256" key="10">
    <source>
        <dbReference type="ARBA" id="ARBA00048639"/>
    </source>
</evidence>
<keyword evidence="7 11" id="KW-0665">Pyrimidine biosynthesis</keyword>
<keyword evidence="6 11" id="KW-0288">FMN</keyword>
<protein>
    <recommendedName>
        <fullName evidence="11">Dihydroorotate dehydrogenase (quinone)</fullName>
        <ecNumber evidence="11">1.3.5.2</ecNumber>
    </recommendedName>
    <alternativeName>
        <fullName evidence="11">DHOdehase</fullName>
        <shortName evidence="11">DHOD</shortName>
        <shortName evidence="11">DHODase</shortName>
    </alternativeName>
    <alternativeName>
        <fullName evidence="11">Dihydroorotate oxidase</fullName>
    </alternativeName>
</protein>
<dbReference type="Pfam" id="PF01180">
    <property type="entry name" value="DHO_dh"/>
    <property type="match status" value="1"/>
</dbReference>
<feature type="binding site" evidence="11">
    <location>
        <position position="296"/>
    </location>
    <ligand>
        <name>FMN</name>
        <dbReference type="ChEBI" id="CHEBI:58210"/>
    </ligand>
</feature>
<dbReference type="UniPathway" id="UPA00070">
    <property type="reaction ID" value="UER00946"/>
</dbReference>
<feature type="binding site" evidence="11">
    <location>
        <position position="115"/>
    </location>
    <ligand>
        <name>FMN</name>
        <dbReference type="ChEBI" id="CHEBI:58210"/>
    </ligand>
</feature>
<dbReference type="InterPro" id="IPR001295">
    <property type="entry name" value="Dihydroorotate_DH_CS"/>
</dbReference>
<dbReference type="GO" id="GO:0005737">
    <property type="term" value="C:cytoplasm"/>
    <property type="evidence" value="ECO:0007669"/>
    <property type="project" value="InterPro"/>
</dbReference>
<dbReference type="HAMAP" id="MF_00225">
    <property type="entry name" value="DHO_dh_type2"/>
    <property type="match status" value="1"/>
</dbReference>
<dbReference type="PROSITE" id="PS00912">
    <property type="entry name" value="DHODEHASE_2"/>
    <property type="match status" value="1"/>
</dbReference>
<dbReference type="EC" id="1.3.5.2" evidence="11"/>
<organism evidence="13 14">
    <name type="scientific">Algoriphagus aquimarinus</name>
    <dbReference type="NCBI Taxonomy" id="237018"/>
    <lineage>
        <taxon>Bacteria</taxon>
        <taxon>Pseudomonadati</taxon>
        <taxon>Bacteroidota</taxon>
        <taxon>Cytophagia</taxon>
        <taxon>Cytophagales</taxon>
        <taxon>Cyclobacteriaceae</taxon>
        <taxon>Algoriphagus</taxon>
    </lineage>
</organism>
<evidence type="ECO:0000256" key="6">
    <source>
        <dbReference type="ARBA" id="ARBA00022643"/>
    </source>
</evidence>
<feature type="binding site" evidence="11">
    <location>
        <begin position="140"/>
        <end position="144"/>
    </location>
    <ligand>
        <name>substrate</name>
    </ligand>
</feature>
<evidence type="ECO:0000256" key="4">
    <source>
        <dbReference type="ARBA" id="ARBA00005359"/>
    </source>
</evidence>
<feature type="binding site" evidence="11">
    <location>
        <position position="206"/>
    </location>
    <ligand>
        <name>substrate</name>
    </ligand>
</feature>
<comment type="subunit">
    <text evidence="11">Monomer.</text>
</comment>
<dbReference type="NCBIfam" id="NF003645">
    <property type="entry name" value="PRK05286.1-2"/>
    <property type="match status" value="1"/>
</dbReference>
<comment type="pathway">
    <text evidence="3 11">Pyrimidine metabolism; UMP biosynthesis via de novo pathway; orotate from (S)-dihydroorotate (quinone route): step 1/1.</text>
</comment>
<dbReference type="Gene3D" id="3.20.20.70">
    <property type="entry name" value="Aldolase class I"/>
    <property type="match status" value="1"/>
</dbReference>
<dbReference type="InterPro" id="IPR013785">
    <property type="entry name" value="Aldolase_TIM"/>
</dbReference>
<dbReference type="GO" id="GO:0005886">
    <property type="term" value="C:plasma membrane"/>
    <property type="evidence" value="ECO:0007669"/>
    <property type="project" value="UniProtKB-SubCell"/>
</dbReference>
<feature type="binding site" evidence="11">
    <location>
        <position position="270"/>
    </location>
    <ligand>
        <name>FMN</name>
        <dbReference type="ChEBI" id="CHEBI:58210"/>
    </ligand>
</feature>
<reference evidence="13 14" key="1">
    <citation type="submission" date="2016-10" db="EMBL/GenBank/DDBJ databases">
        <authorList>
            <person name="de Groot N.N."/>
        </authorList>
    </citation>
    <scope>NUCLEOTIDE SEQUENCE [LARGE SCALE GENOMIC DNA]</scope>
    <source>
        <strain evidence="13 14">DSM 23399</strain>
    </source>
</reference>
<keyword evidence="8 11" id="KW-0560">Oxidoreductase</keyword>
<dbReference type="GO" id="GO:0106430">
    <property type="term" value="F:dihydroorotate dehydrogenase (quinone) activity"/>
    <property type="evidence" value="ECO:0007669"/>
    <property type="project" value="UniProtKB-EC"/>
</dbReference>
<dbReference type="GO" id="GO:0044205">
    <property type="term" value="P:'de novo' UMP biosynthetic process"/>
    <property type="evidence" value="ECO:0007669"/>
    <property type="project" value="UniProtKB-UniRule"/>
</dbReference>
<keyword evidence="5 11" id="KW-0285">Flavoprotein</keyword>
<dbReference type="NCBIfam" id="NF003652">
    <property type="entry name" value="PRK05286.2-5"/>
    <property type="match status" value="1"/>
</dbReference>
<evidence type="ECO:0000256" key="5">
    <source>
        <dbReference type="ARBA" id="ARBA00022630"/>
    </source>
</evidence>
<dbReference type="EMBL" id="FOKK01000002">
    <property type="protein sequence ID" value="SFA88630.1"/>
    <property type="molecule type" value="Genomic_DNA"/>
</dbReference>
<feature type="binding site" evidence="11">
    <location>
        <position position="201"/>
    </location>
    <ligand>
        <name>FMN</name>
        <dbReference type="ChEBI" id="CHEBI:58210"/>
    </ligand>
</feature>
<dbReference type="NCBIfam" id="TIGR01036">
    <property type="entry name" value="pyrD_sub2"/>
    <property type="match status" value="1"/>
</dbReference>
<feature type="binding site" evidence="11">
    <location>
        <position position="242"/>
    </location>
    <ligand>
        <name>FMN</name>
        <dbReference type="ChEBI" id="CHEBI:58210"/>
    </ligand>
</feature>
<feature type="binding site" evidence="11">
    <location>
        <begin position="91"/>
        <end position="95"/>
    </location>
    <ligand>
        <name>FMN</name>
        <dbReference type="ChEBI" id="CHEBI:58210"/>
    </ligand>
</feature>
<evidence type="ECO:0000313" key="13">
    <source>
        <dbReference type="EMBL" id="SFA88630.1"/>
    </source>
</evidence>
<dbReference type="InterPro" id="IPR005720">
    <property type="entry name" value="Dihydroorotate_DH_cat"/>
</dbReference>
<dbReference type="InterPro" id="IPR050074">
    <property type="entry name" value="DHO_dehydrogenase"/>
</dbReference>
<comment type="similarity">
    <text evidence="4 11">Belongs to the dihydroorotate dehydrogenase family. Type 2 subfamily.</text>
</comment>
<feature type="binding site" evidence="11">
    <location>
        <position position="168"/>
    </location>
    <ligand>
        <name>FMN</name>
        <dbReference type="ChEBI" id="CHEBI:58210"/>
    </ligand>
</feature>
<evidence type="ECO:0000256" key="1">
    <source>
        <dbReference type="ARBA" id="ARBA00003125"/>
    </source>
</evidence>
<evidence type="ECO:0000313" key="14">
    <source>
        <dbReference type="Proteomes" id="UP000198790"/>
    </source>
</evidence>
<dbReference type="PROSITE" id="PS00911">
    <property type="entry name" value="DHODEHASE_1"/>
    <property type="match status" value="1"/>
</dbReference>
<feature type="binding site" evidence="11">
    <location>
        <position position="325"/>
    </location>
    <ligand>
        <name>FMN</name>
        <dbReference type="ChEBI" id="CHEBI:58210"/>
    </ligand>
</feature>
<name>A0A1I0WKF5_9BACT</name>
<evidence type="ECO:0000256" key="11">
    <source>
        <dbReference type="HAMAP-Rule" id="MF_00225"/>
    </source>
</evidence>
<evidence type="ECO:0000256" key="2">
    <source>
        <dbReference type="ARBA" id="ARBA00004370"/>
    </source>
</evidence>
<evidence type="ECO:0000256" key="9">
    <source>
        <dbReference type="ARBA" id="ARBA00023136"/>
    </source>
</evidence>
<keyword evidence="11" id="KW-1003">Cell membrane</keyword>
<feature type="binding site" evidence="11">
    <location>
        <begin position="346"/>
        <end position="347"/>
    </location>
    <ligand>
        <name>FMN</name>
        <dbReference type="ChEBI" id="CHEBI:58210"/>
    </ligand>
</feature>
<keyword evidence="9 11" id="KW-0472">Membrane</keyword>
<dbReference type="InterPro" id="IPR005719">
    <property type="entry name" value="Dihydroorotate_DH_2"/>
</dbReference>
<dbReference type="CDD" id="cd04738">
    <property type="entry name" value="DHOD_2_like"/>
    <property type="match status" value="1"/>
</dbReference>
<feature type="binding site" evidence="11">
    <location>
        <begin position="271"/>
        <end position="272"/>
    </location>
    <ligand>
        <name>substrate</name>
    </ligand>
</feature>